<dbReference type="PaxDb" id="65489-OBART01G43310.1"/>
<organism evidence="1">
    <name type="scientific">Oryza barthii</name>
    <dbReference type="NCBI Taxonomy" id="65489"/>
    <lineage>
        <taxon>Eukaryota</taxon>
        <taxon>Viridiplantae</taxon>
        <taxon>Streptophyta</taxon>
        <taxon>Embryophyta</taxon>
        <taxon>Tracheophyta</taxon>
        <taxon>Spermatophyta</taxon>
        <taxon>Magnoliopsida</taxon>
        <taxon>Liliopsida</taxon>
        <taxon>Poales</taxon>
        <taxon>Poaceae</taxon>
        <taxon>BOP clade</taxon>
        <taxon>Oryzoideae</taxon>
        <taxon>Oryzeae</taxon>
        <taxon>Oryzinae</taxon>
        <taxon>Oryza</taxon>
    </lineage>
</organism>
<sequence>MSRFIIINMNVGNARMTIINMNMRNARMTYVVKRREYAGQHTGSGCGLSYKSVMRMESSCWLYAVRLRRWLCNSLPNANYGWRFTNRLE</sequence>
<reference evidence="1" key="1">
    <citation type="journal article" date="2009" name="Rice">
        <title>De Novo Next Generation Sequencing of Plant Genomes.</title>
        <authorList>
            <person name="Rounsley S."/>
            <person name="Marri P.R."/>
            <person name="Yu Y."/>
            <person name="He R."/>
            <person name="Sisneros N."/>
            <person name="Goicoechea J.L."/>
            <person name="Lee S.J."/>
            <person name="Angelova A."/>
            <person name="Kudrna D."/>
            <person name="Luo M."/>
            <person name="Affourtit J."/>
            <person name="Desany B."/>
            <person name="Knight J."/>
            <person name="Niazi F."/>
            <person name="Egholm M."/>
            <person name="Wing R.A."/>
        </authorList>
    </citation>
    <scope>NUCLEOTIDE SEQUENCE [LARGE SCALE GENOMIC DNA]</scope>
    <source>
        <strain evidence="1">cv. IRGC 105608</strain>
    </source>
</reference>
<dbReference type="Gramene" id="OBART01G43310.1">
    <property type="protein sequence ID" value="OBART01G43310.1"/>
    <property type="gene ID" value="OBART01G43310"/>
</dbReference>
<proteinExistence type="predicted"/>
<dbReference type="HOGENOM" id="CLU_2458301_0_0_1"/>
<protein>
    <submittedName>
        <fullName evidence="1">Uncharacterized protein</fullName>
    </submittedName>
</protein>
<evidence type="ECO:0000313" key="2">
    <source>
        <dbReference type="Proteomes" id="UP000026960"/>
    </source>
</evidence>
<accession>A0A0D3EYG0</accession>
<keyword evidence="2" id="KW-1185">Reference proteome</keyword>
<name>A0A0D3EYG0_9ORYZ</name>
<dbReference type="EnsemblPlants" id="OBART01G43310.1">
    <property type="protein sequence ID" value="OBART01G43310.1"/>
    <property type="gene ID" value="OBART01G43310"/>
</dbReference>
<dbReference type="AlphaFoldDB" id="A0A0D3EYG0"/>
<dbReference type="Proteomes" id="UP000026960">
    <property type="component" value="Chromosome 1"/>
</dbReference>
<evidence type="ECO:0000313" key="1">
    <source>
        <dbReference type="EnsemblPlants" id="OBART01G43310.1"/>
    </source>
</evidence>
<reference evidence="1" key="2">
    <citation type="submission" date="2015-03" db="UniProtKB">
        <authorList>
            <consortium name="EnsemblPlants"/>
        </authorList>
    </citation>
    <scope>IDENTIFICATION</scope>
</reference>